<sequence>MSTMFRRLAEIPIPIAGTIRDNVVQVTYSMRDHVQKAKKTLSKTILINDAGLVGSGNMQEVSPEIALSVVSPSGKLKAVLRESGNEDDKKRFVEIWRGDRLEISTEVTDKHGAFYSDDYLSTLSFSPTESAVVYTAEANPPGKDSSLLDRFRFTPSLGEGLPTRKRPTTFVYRWRDITDKDNILTTPSVIHISVSHPTTVFFGQAAFISDTELLATGYEYTADGRLLGIKGCFNRPVGIWRIVVPSTAADVLDAYSSATKLTPSDRSCRSLRRVVPDPQSPIDDVFWLSTTTGGVHAGCSTLHRYNSRTSEEPRVVLESVWEAKDGSFAGLYLDGLSQRPFLKAQGKTYLACHSMKRSRLTALLIDVDGRSVFELTPGELDSWAVLGTDGASRILCSRSSPSEPYGIIVLQLNAQNPFSQPTHHPVDHAVLPDDIGKALQTLHVSIVPIPGRYPTETVVYKGKDLGTTPPLITIPHGGPHYTPTTAFSASTIALALEGYTLSLPNYTGSLGFGEQYVQALRGNCGSLDVEDCMASVKHLVDLGIAKFGKGQQFVSGGSHGGFLAAHLIGQYPDVFSAAVLRNPVISCGELAISDIPDWAFSELGLPFAPDSLVTPEIYEHLYRASPIAHVDNVSAKVLLLIGGSDMRVPPPQAIRYYHALKGRSKEVEMLWFEKEGHPLEGVEATEVGWEVTKDWFKSARA</sequence>
<dbReference type="Pfam" id="PF19283">
    <property type="entry name" value="APEH_N"/>
    <property type="match status" value="2"/>
</dbReference>
<evidence type="ECO:0000256" key="8">
    <source>
        <dbReference type="ARBA" id="ARBA00032829"/>
    </source>
</evidence>
<dbReference type="AlphaFoldDB" id="A0A9P5ZUE4"/>
<dbReference type="Pfam" id="PF00326">
    <property type="entry name" value="Peptidase_S9"/>
    <property type="match status" value="1"/>
</dbReference>
<evidence type="ECO:0000256" key="1">
    <source>
        <dbReference type="ARBA" id="ARBA00000721"/>
    </source>
</evidence>
<dbReference type="SUPFAM" id="SSF53474">
    <property type="entry name" value="alpha/beta-Hydrolases"/>
    <property type="match status" value="1"/>
</dbReference>
<proteinExistence type="inferred from homology"/>
<dbReference type="GO" id="GO:0008242">
    <property type="term" value="F:omega peptidase activity"/>
    <property type="evidence" value="ECO:0007669"/>
    <property type="project" value="UniProtKB-EC"/>
</dbReference>
<comment type="similarity">
    <text evidence="3">Belongs to the peptidase S9C family.</text>
</comment>
<feature type="domain" description="Acylamino-acid-releasing enzyme N-terminal" evidence="10">
    <location>
        <begin position="221"/>
        <end position="410"/>
    </location>
</feature>
<comment type="subunit">
    <text evidence="4">Homotetramer.</text>
</comment>
<evidence type="ECO:0000256" key="6">
    <source>
        <dbReference type="ARBA" id="ARBA00022490"/>
    </source>
</evidence>
<keyword evidence="12" id="KW-1185">Reference proteome</keyword>
<dbReference type="InterPro" id="IPR029058">
    <property type="entry name" value="AB_hydrolase_fold"/>
</dbReference>
<keyword evidence="7" id="KW-0378">Hydrolase</keyword>
<keyword evidence="6" id="KW-0963">Cytoplasm</keyword>
<name>A0A9P5ZUE4_PLEER</name>
<evidence type="ECO:0000313" key="12">
    <source>
        <dbReference type="Proteomes" id="UP000807025"/>
    </source>
</evidence>
<evidence type="ECO:0000259" key="10">
    <source>
        <dbReference type="Pfam" id="PF19283"/>
    </source>
</evidence>
<evidence type="ECO:0000256" key="7">
    <source>
        <dbReference type="ARBA" id="ARBA00022801"/>
    </source>
</evidence>
<comment type="caution">
    <text evidence="11">The sequence shown here is derived from an EMBL/GenBank/DDBJ whole genome shotgun (WGS) entry which is preliminary data.</text>
</comment>
<gene>
    <name evidence="11" type="ORF">BDN71DRAFT_1452154</name>
</gene>
<dbReference type="PANTHER" id="PTHR42776:SF4">
    <property type="entry name" value="ACYLAMINO-ACID-RELEASING ENZYME"/>
    <property type="match status" value="1"/>
</dbReference>
<dbReference type="GO" id="GO:0006508">
    <property type="term" value="P:proteolysis"/>
    <property type="evidence" value="ECO:0007669"/>
    <property type="project" value="InterPro"/>
</dbReference>
<feature type="domain" description="Acylamino-acid-releasing enzyme N-terminal" evidence="10">
    <location>
        <begin position="65"/>
        <end position="143"/>
    </location>
</feature>
<dbReference type="Gene3D" id="3.40.50.1820">
    <property type="entry name" value="alpha/beta hydrolase"/>
    <property type="match status" value="1"/>
</dbReference>
<reference evidence="11" key="1">
    <citation type="submission" date="2020-11" db="EMBL/GenBank/DDBJ databases">
        <authorList>
            <consortium name="DOE Joint Genome Institute"/>
            <person name="Ahrendt S."/>
            <person name="Riley R."/>
            <person name="Andreopoulos W."/>
            <person name="Labutti K."/>
            <person name="Pangilinan J."/>
            <person name="Ruiz-Duenas F.J."/>
            <person name="Barrasa J.M."/>
            <person name="Sanchez-Garcia M."/>
            <person name="Camarero S."/>
            <person name="Miyauchi S."/>
            <person name="Serrano A."/>
            <person name="Linde D."/>
            <person name="Babiker R."/>
            <person name="Drula E."/>
            <person name="Ayuso-Fernandez I."/>
            <person name="Pacheco R."/>
            <person name="Padilla G."/>
            <person name="Ferreira P."/>
            <person name="Barriuso J."/>
            <person name="Kellner H."/>
            <person name="Castanera R."/>
            <person name="Alfaro M."/>
            <person name="Ramirez L."/>
            <person name="Pisabarro A.G."/>
            <person name="Kuo A."/>
            <person name="Tritt A."/>
            <person name="Lipzen A."/>
            <person name="He G."/>
            <person name="Yan M."/>
            <person name="Ng V."/>
            <person name="Cullen D."/>
            <person name="Martin F."/>
            <person name="Rosso M.-N."/>
            <person name="Henrissat B."/>
            <person name="Hibbett D."/>
            <person name="Martinez A.T."/>
            <person name="Grigoriev I.V."/>
        </authorList>
    </citation>
    <scope>NUCLEOTIDE SEQUENCE</scope>
    <source>
        <strain evidence="11">ATCC 90797</strain>
    </source>
</reference>
<dbReference type="EMBL" id="MU154609">
    <property type="protein sequence ID" value="KAF9491956.1"/>
    <property type="molecule type" value="Genomic_DNA"/>
</dbReference>
<evidence type="ECO:0000256" key="4">
    <source>
        <dbReference type="ARBA" id="ARBA00011881"/>
    </source>
</evidence>
<dbReference type="PANTHER" id="PTHR42776">
    <property type="entry name" value="SERINE PEPTIDASE S9 FAMILY MEMBER"/>
    <property type="match status" value="1"/>
</dbReference>
<organism evidence="11 12">
    <name type="scientific">Pleurotus eryngii</name>
    <name type="common">Boletus of the steppes</name>
    <dbReference type="NCBI Taxonomy" id="5323"/>
    <lineage>
        <taxon>Eukaryota</taxon>
        <taxon>Fungi</taxon>
        <taxon>Dikarya</taxon>
        <taxon>Basidiomycota</taxon>
        <taxon>Agaricomycotina</taxon>
        <taxon>Agaricomycetes</taxon>
        <taxon>Agaricomycetidae</taxon>
        <taxon>Agaricales</taxon>
        <taxon>Pleurotineae</taxon>
        <taxon>Pleurotaceae</taxon>
        <taxon>Pleurotus</taxon>
    </lineage>
</organism>
<dbReference type="OrthoDB" id="43744at2759"/>
<dbReference type="EC" id="3.4.19.1" evidence="5"/>
<evidence type="ECO:0000313" key="11">
    <source>
        <dbReference type="EMBL" id="KAF9491956.1"/>
    </source>
</evidence>
<accession>A0A9P5ZUE4</accession>
<evidence type="ECO:0000259" key="9">
    <source>
        <dbReference type="Pfam" id="PF00326"/>
    </source>
</evidence>
<feature type="domain" description="Peptidase S9 prolyl oligopeptidase catalytic" evidence="9">
    <location>
        <begin position="487"/>
        <end position="686"/>
    </location>
</feature>
<evidence type="ECO:0000256" key="5">
    <source>
        <dbReference type="ARBA" id="ARBA00012917"/>
    </source>
</evidence>
<dbReference type="GO" id="GO:0005737">
    <property type="term" value="C:cytoplasm"/>
    <property type="evidence" value="ECO:0007669"/>
    <property type="project" value="UniProtKB-SubCell"/>
</dbReference>
<evidence type="ECO:0000256" key="3">
    <source>
        <dbReference type="ARBA" id="ARBA00010040"/>
    </source>
</evidence>
<dbReference type="InterPro" id="IPR045550">
    <property type="entry name" value="AARE_N"/>
</dbReference>
<comment type="catalytic activity">
    <reaction evidence="1">
        <text>Cleavage of an N-acetyl or N-formyl amino acid from the N-terminus of a polypeptide.</text>
        <dbReference type="EC" id="3.4.19.1"/>
    </reaction>
</comment>
<dbReference type="Proteomes" id="UP000807025">
    <property type="component" value="Unassembled WGS sequence"/>
</dbReference>
<protein>
    <recommendedName>
        <fullName evidence="5">acylaminoacyl-peptidase</fullName>
        <ecNumber evidence="5">3.4.19.1</ecNumber>
    </recommendedName>
    <alternativeName>
        <fullName evidence="8">Dipeptidyl-peptidase V</fullName>
    </alternativeName>
</protein>
<dbReference type="GO" id="GO:0004252">
    <property type="term" value="F:serine-type endopeptidase activity"/>
    <property type="evidence" value="ECO:0007669"/>
    <property type="project" value="TreeGrafter"/>
</dbReference>
<dbReference type="InterPro" id="IPR001375">
    <property type="entry name" value="Peptidase_S9_cat"/>
</dbReference>
<comment type="subcellular location">
    <subcellularLocation>
        <location evidence="2">Cytoplasm</location>
    </subcellularLocation>
</comment>
<evidence type="ECO:0000256" key="2">
    <source>
        <dbReference type="ARBA" id="ARBA00004496"/>
    </source>
</evidence>